<comment type="caution">
    <text evidence="1">The sequence shown here is derived from an EMBL/GenBank/DDBJ whole genome shotgun (WGS) entry which is preliminary data.</text>
</comment>
<dbReference type="AlphaFoldDB" id="N8XH91"/>
<accession>N8XH91</accession>
<reference evidence="1 2" key="1">
    <citation type="submission" date="2013-02" db="EMBL/GenBank/DDBJ databases">
        <title>The Genome Sequence of Acinetobacter bereziniae NIPH 3.</title>
        <authorList>
            <consortium name="The Broad Institute Genome Sequencing Platform"/>
            <consortium name="The Broad Institute Genome Sequencing Center for Infectious Disease"/>
            <person name="Cerqueira G."/>
            <person name="Feldgarden M."/>
            <person name="Courvalin P."/>
            <person name="Perichon B."/>
            <person name="Grillot-Courvalin C."/>
            <person name="Clermont D."/>
            <person name="Rocha E."/>
            <person name="Yoon E.-J."/>
            <person name="Nemec A."/>
            <person name="Walker B."/>
            <person name="Young S.K."/>
            <person name="Zeng Q."/>
            <person name="Gargeya S."/>
            <person name="Fitzgerald M."/>
            <person name="Haas B."/>
            <person name="Abouelleil A."/>
            <person name="Alvarado L."/>
            <person name="Arachchi H.M."/>
            <person name="Berlin A.M."/>
            <person name="Chapman S.B."/>
            <person name="Dewar J."/>
            <person name="Goldberg J."/>
            <person name="Griggs A."/>
            <person name="Gujja S."/>
            <person name="Hansen M."/>
            <person name="Howarth C."/>
            <person name="Imamovic A."/>
            <person name="Larimer J."/>
            <person name="McCowan C."/>
            <person name="Murphy C."/>
            <person name="Neiman D."/>
            <person name="Pearson M."/>
            <person name="Priest M."/>
            <person name="Roberts A."/>
            <person name="Saif S."/>
            <person name="Shea T."/>
            <person name="Sisk P."/>
            <person name="Sykes S."/>
            <person name="Wortman J."/>
            <person name="Nusbaum C."/>
            <person name="Birren B."/>
        </authorList>
    </citation>
    <scope>NUCLEOTIDE SEQUENCE [LARGE SCALE GENOMIC DNA]</scope>
    <source>
        <strain evidence="1 2">NIPH 3</strain>
    </source>
</reference>
<protein>
    <submittedName>
        <fullName evidence="1">Uncharacterized protein</fullName>
    </submittedName>
</protein>
<evidence type="ECO:0000313" key="1">
    <source>
        <dbReference type="EMBL" id="ENV23892.1"/>
    </source>
</evidence>
<proteinExistence type="predicted"/>
<organism evidence="1 2">
    <name type="scientific">Acinetobacter bereziniae NIPH 3</name>
    <dbReference type="NCBI Taxonomy" id="1217651"/>
    <lineage>
        <taxon>Bacteria</taxon>
        <taxon>Pseudomonadati</taxon>
        <taxon>Pseudomonadota</taxon>
        <taxon>Gammaproteobacteria</taxon>
        <taxon>Moraxellales</taxon>
        <taxon>Moraxellaceae</taxon>
        <taxon>Acinetobacter</taxon>
    </lineage>
</organism>
<dbReference type="EMBL" id="APPK01000002">
    <property type="protein sequence ID" value="ENV23892.1"/>
    <property type="molecule type" value="Genomic_DNA"/>
</dbReference>
<evidence type="ECO:0000313" key="2">
    <source>
        <dbReference type="Proteomes" id="UP000013270"/>
    </source>
</evidence>
<dbReference type="Proteomes" id="UP000013270">
    <property type="component" value="Unassembled WGS sequence"/>
</dbReference>
<name>N8XH91_ACIBZ</name>
<gene>
    <name evidence="1" type="ORF">F963_00082</name>
</gene>
<sequence length="35" mass="4122">MTYKLDFLEEALAEWNKLNPSIKLNRTGFVGDFFI</sequence>
<dbReference type="HOGENOM" id="CLU_3362661_0_0_6"/>